<reference evidence="2" key="1">
    <citation type="submission" date="2018-04" db="EMBL/GenBank/DDBJ databases">
        <authorList>
            <person name="Lucker S."/>
            <person name="Sakoula D."/>
        </authorList>
    </citation>
    <scope>NUCLEOTIDE SEQUENCE [LARGE SCALE GENOMIC DNA]</scope>
</reference>
<dbReference type="AlphaFoldDB" id="A0A330L771"/>
<keyword evidence="2" id="KW-1185">Reference proteome</keyword>
<evidence type="ECO:0000313" key="1">
    <source>
        <dbReference type="EMBL" id="SPP65566.1"/>
    </source>
</evidence>
<dbReference type="EMBL" id="OUNR01000017">
    <property type="protein sequence ID" value="SPP65566.1"/>
    <property type="molecule type" value="Genomic_DNA"/>
</dbReference>
<dbReference type="Proteomes" id="UP000248168">
    <property type="component" value="Unassembled WGS sequence"/>
</dbReference>
<evidence type="ECO:0000313" key="2">
    <source>
        <dbReference type="Proteomes" id="UP000248168"/>
    </source>
</evidence>
<gene>
    <name evidence="1" type="ORF">NITLEN_40039</name>
</gene>
<name>A0A330L771_9BACT</name>
<sequence length="56" mass="5981">MLRQGRRAAVVGLGCEPQGPAEAVVGGSWVARSVGRVCLCAERTDRQRAGVLPNYR</sequence>
<organism evidence="1 2">
    <name type="scientific">Nitrospira lenta</name>
    <dbReference type="NCBI Taxonomy" id="1436998"/>
    <lineage>
        <taxon>Bacteria</taxon>
        <taxon>Pseudomonadati</taxon>
        <taxon>Nitrospirota</taxon>
        <taxon>Nitrospiria</taxon>
        <taxon>Nitrospirales</taxon>
        <taxon>Nitrospiraceae</taxon>
        <taxon>Nitrospira</taxon>
    </lineage>
</organism>
<protein>
    <submittedName>
        <fullName evidence="1">Uncharacterized protein</fullName>
    </submittedName>
</protein>
<accession>A0A330L771</accession>
<proteinExistence type="predicted"/>
<dbReference type="InParanoid" id="A0A330L771"/>